<proteinExistence type="predicted"/>
<protein>
    <submittedName>
        <fullName evidence="2">Uncharacterized protein</fullName>
    </submittedName>
</protein>
<name>A0A7W9QAX0_9ACTN</name>
<keyword evidence="3" id="KW-1185">Reference proteome</keyword>
<reference evidence="2 3" key="1">
    <citation type="submission" date="2020-08" db="EMBL/GenBank/DDBJ databases">
        <title>Genomic Encyclopedia of Type Strains, Phase III (KMG-III): the genomes of soil and plant-associated and newly described type strains.</title>
        <authorList>
            <person name="Whitman W."/>
        </authorList>
    </citation>
    <scope>NUCLEOTIDE SEQUENCE [LARGE SCALE GENOMIC DNA]</scope>
    <source>
        <strain evidence="2 3">CECT 8305</strain>
    </source>
</reference>
<sequence length="41" mass="4236">MVIGEIGNSCPGYQGITCRPWEGRNDGNGHGSRGELASMAG</sequence>
<evidence type="ECO:0000256" key="1">
    <source>
        <dbReference type="SAM" id="MobiDB-lite"/>
    </source>
</evidence>
<dbReference type="AlphaFoldDB" id="A0A7W9QAX0"/>
<comment type="caution">
    <text evidence="2">The sequence shown here is derived from an EMBL/GenBank/DDBJ whole genome shotgun (WGS) entry which is preliminary data.</text>
</comment>
<dbReference type="Proteomes" id="UP000588098">
    <property type="component" value="Unassembled WGS sequence"/>
</dbReference>
<evidence type="ECO:0000313" key="3">
    <source>
        <dbReference type="Proteomes" id="UP000588098"/>
    </source>
</evidence>
<organism evidence="2 3">
    <name type="scientific">Streptomyces zagrosensis</name>
    <dbReference type="NCBI Taxonomy" id="1042984"/>
    <lineage>
        <taxon>Bacteria</taxon>
        <taxon>Bacillati</taxon>
        <taxon>Actinomycetota</taxon>
        <taxon>Actinomycetes</taxon>
        <taxon>Kitasatosporales</taxon>
        <taxon>Streptomycetaceae</taxon>
        <taxon>Streptomyces</taxon>
    </lineage>
</organism>
<feature type="region of interest" description="Disordered" evidence="1">
    <location>
        <begin position="21"/>
        <end position="41"/>
    </location>
</feature>
<gene>
    <name evidence="2" type="ORF">FHS42_003970</name>
</gene>
<dbReference type="EMBL" id="JACHJL010000009">
    <property type="protein sequence ID" value="MBB5936893.1"/>
    <property type="molecule type" value="Genomic_DNA"/>
</dbReference>
<evidence type="ECO:0000313" key="2">
    <source>
        <dbReference type="EMBL" id="MBB5936893.1"/>
    </source>
</evidence>
<accession>A0A7W9QAX0</accession>